<evidence type="ECO:0000256" key="5">
    <source>
        <dbReference type="ARBA" id="ARBA00022833"/>
    </source>
</evidence>
<dbReference type="GO" id="GO:0070461">
    <property type="term" value="C:SAGA-type complex"/>
    <property type="evidence" value="ECO:0007669"/>
    <property type="project" value="UniProtKB-ARBA"/>
</dbReference>
<dbReference type="GO" id="GO:0005655">
    <property type="term" value="C:nucleolar ribonuclease P complex"/>
    <property type="evidence" value="ECO:0007669"/>
    <property type="project" value="InterPro"/>
</dbReference>
<evidence type="ECO:0000259" key="14">
    <source>
        <dbReference type="Pfam" id="PF08170"/>
    </source>
</evidence>
<evidence type="ECO:0000256" key="6">
    <source>
        <dbReference type="ARBA" id="ARBA00022853"/>
    </source>
</evidence>
<evidence type="ECO:0000256" key="4">
    <source>
        <dbReference type="ARBA" id="ARBA00022771"/>
    </source>
</evidence>
<feature type="domain" description="Pop1 N-terminal" evidence="13">
    <location>
        <begin position="50"/>
        <end position="275"/>
    </location>
</feature>
<comment type="similarity">
    <text evidence="11">Belongs to the SGF11 family.</text>
</comment>
<dbReference type="AlphaFoldDB" id="A0A6A6THS4"/>
<dbReference type="GO" id="GO:0001682">
    <property type="term" value="P:tRNA 5'-leader removal"/>
    <property type="evidence" value="ECO:0007669"/>
    <property type="project" value="InterPro"/>
</dbReference>
<dbReference type="GO" id="GO:0006325">
    <property type="term" value="P:chromatin organization"/>
    <property type="evidence" value="ECO:0007669"/>
    <property type="project" value="UniProtKB-KW"/>
</dbReference>
<organism evidence="16 17">
    <name type="scientific">Lophiostoma macrostomum CBS 122681</name>
    <dbReference type="NCBI Taxonomy" id="1314788"/>
    <lineage>
        <taxon>Eukaryota</taxon>
        <taxon>Fungi</taxon>
        <taxon>Dikarya</taxon>
        <taxon>Ascomycota</taxon>
        <taxon>Pezizomycotina</taxon>
        <taxon>Dothideomycetes</taxon>
        <taxon>Pleosporomycetidae</taxon>
        <taxon>Pleosporales</taxon>
        <taxon>Lophiostomataceae</taxon>
        <taxon>Lophiostoma</taxon>
    </lineage>
</organism>
<dbReference type="Proteomes" id="UP000799324">
    <property type="component" value="Unassembled WGS sequence"/>
</dbReference>
<evidence type="ECO:0000256" key="8">
    <source>
        <dbReference type="ARBA" id="ARBA00023159"/>
    </source>
</evidence>
<keyword evidence="17" id="KW-1185">Reference proteome</keyword>
<dbReference type="InterPro" id="IPR013246">
    <property type="entry name" value="SAGA_su_Sgf11"/>
</dbReference>
<evidence type="ECO:0000313" key="16">
    <source>
        <dbReference type="EMBL" id="KAF2659460.1"/>
    </source>
</evidence>
<evidence type="ECO:0000256" key="9">
    <source>
        <dbReference type="ARBA" id="ARBA00023163"/>
    </source>
</evidence>
<evidence type="ECO:0000259" key="15">
    <source>
        <dbReference type="Pfam" id="PF22770"/>
    </source>
</evidence>
<keyword evidence="2" id="KW-0819">tRNA processing</keyword>
<dbReference type="Pfam" id="PF06978">
    <property type="entry name" value="POP1_N"/>
    <property type="match status" value="1"/>
</dbReference>
<feature type="region of interest" description="Disordered" evidence="12">
    <location>
        <begin position="1012"/>
        <end position="1062"/>
    </location>
</feature>
<dbReference type="EMBL" id="MU004307">
    <property type="protein sequence ID" value="KAF2659460.1"/>
    <property type="molecule type" value="Genomic_DNA"/>
</dbReference>
<evidence type="ECO:0000313" key="17">
    <source>
        <dbReference type="Proteomes" id="UP000799324"/>
    </source>
</evidence>
<evidence type="ECO:0000256" key="7">
    <source>
        <dbReference type="ARBA" id="ARBA00023015"/>
    </source>
</evidence>
<feature type="region of interest" description="Disordered" evidence="12">
    <location>
        <begin position="169"/>
        <end position="196"/>
    </location>
</feature>
<proteinExistence type="inferred from homology"/>
<keyword evidence="5" id="KW-0862">Zinc</keyword>
<keyword evidence="9" id="KW-0804">Transcription</keyword>
<evidence type="ECO:0000256" key="3">
    <source>
        <dbReference type="ARBA" id="ARBA00022723"/>
    </source>
</evidence>
<feature type="region of interest" description="Disordered" evidence="12">
    <location>
        <begin position="79"/>
        <end position="153"/>
    </location>
</feature>
<evidence type="ECO:0000256" key="11">
    <source>
        <dbReference type="RuleBase" id="RU261113"/>
    </source>
</evidence>
<evidence type="ECO:0000256" key="2">
    <source>
        <dbReference type="ARBA" id="ARBA00022694"/>
    </source>
</evidence>
<dbReference type="Pfam" id="PF08170">
    <property type="entry name" value="POPLD"/>
    <property type="match status" value="1"/>
</dbReference>
<dbReference type="GO" id="GO:0008270">
    <property type="term" value="F:zinc ion binding"/>
    <property type="evidence" value="ECO:0007669"/>
    <property type="project" value="UniProtKB-KW"/>
</dbReference>
<accession>A0A6A6THS4</accession>
<evidence type="ECO:0000256" key="1">
    <source>
        <dbReference type="ARBA" id="ARBA00004123"/>
    </source>
</evidence>
<feature type="domain" description="POPLD" evidence="14">
    <location>
        <begin position="537"/>
        <end position="642"/>
    </location>
</feature>
<dbReference type="OrthoDB" id="442863at2759"/>
<keyword evidence="4" id="KW-0863">Zinc-finger</keyword>
<feature type="domain" description="POP1 C-terminal" evidence="15">
    <location>
        <begin position="691"/>
        <end position="845"/>
    </location>
</feature>
<feature type="region of interest" description="Disordered" evidence="12">
    <location>
        <begin position="495"/>
        <end position="521"/>
    </location>
</feature>
<feature type="region of interest" description="Disordered" evidence="12">
    <location>
        <begin position="1"/>
        <end position="42"/>
    </location>
</feature>
<evidence type="ECO:0000259" key="13">
    <source>
        <dbReference type="Pfam" id="PF06978"/>
    </source>
</evidence>
<keyword evidence="10" id="KW-0539">Nucleus</keyword>
<feature type="compositionally biased region" description="Basic and acidic residues" evidence="12">
    <location>
        <begin position="1016"/>
        <end position="1036"/>
    </location>
</feature>
<dbReference type="Pfam" id="PF22770">
    <property type="entry name" value="POP1_C"/>
    <property type="match status" value="1"/>
</dbReference>
<feature type="region of interest" description="Disordered" evidence="12">
    <location>
        <begin position="1113"/>
        <end position="1271"/>
    </location>
</feature>
<comment type="subcellular location">
    <subcellularLocation>
        <location evidence="1 11">Nucleus</location>
    </subcellularLocation>
</comment>
<protein>
    <recommendedName>
        <fullName evidence="11">SAGA-associated factor 11</fullName>
    </recommendedName>
</protein>
<dbReference type="InterPro" id="IPR055079">
    <property type="entry name" value="POP1_C"/>
</dbReference>
<evidence type="ECO:0000256" key="12">
    <source>
        <dbReference type="SAM" id="MobiDB-lite"/>
    </source>
</evidence>
<dbReference type="PANTHER" id="PTHR22731:SF3">
    <property type="entry name" value="RIBONUCLEASES P_MRP PROTEIN SUBUNIT POP1"/>
    <property type="match status" value="1"/>
</dbReference>
<name>A0A6A6THS4_9PLEO</name>
<dbReference type="InterPro" id="IPR012590">
    <property type="entry name" value="POPLD_dom"/>
</dbReference>
<keyword evidence="7" id="KW-0805">Transcription regulation</keyword>
<reference evidence="16" key="1">
    <citation type="journal article" date="2020" name="Stud. Mycol.">
        <title>101 Dothideomycetes genomes: a test case for predicting lifestyles and emergence of pathogens.</title>
        <authorList>
            <person name="Haridas S."/>
            <person name="Albert R."/>
            <person name="Binder M."/>
            <person name="Bloem J."/>
            <person name="Labutti K."/>
            <person name="Salamov A."/>
            <person name="Andreopoulos B."/>
            <person name="Baker S."/>
            <person name="Barry K."/>
            <person name="Bills G."/>
            <person name="Bluhm B."/>
            <person name="Cannon C."/>
            <person name="Castanera R."/>
            <person name="Culley D."/>
            <person name="Daum C."/>
            <person name="Ezra D."/>
            <person name="Gonzalez J."/>
            <person name="Henrissat B."/>
            <person name="Kuo A."/>
            <person name="Liang C."/>
            <person name="Lipzen A."/>
            <person name="Lutzoni F."/>
            <person name="Magnuson J."/>
            <person name="Mondo S."/>
            <person name="Nolan M."/>
            <person name="Ohm R."/>
            <person name="Pangilinan J."/>
            <person name="Park H.-J."/>
            <person name="Ramirez L."/>
            <person name="Alfaro M."/>
            <person name="Sun H."/>
            <person name="Tritt A."/>
            <person name="Yoshinaga Y."/>
            <person name="Zwiers L.-H."/>
            <person name="Turgeon B."/>
            <person name="Goodwin S."/>
            <person name="Spatafora J."/>
            <person name="Crous P."/>
            <person name="Grigoriev I."/>
        </authorList>
    </citation>
    <scope>NUCLEOTIDE SEQUENCE</scope>
    <source>
        <strain evidence="16">CBS 122681</strain>
    </source>
</reference>
<feature type="compositionally biased region" description="Basic and acidic residues" evidence="12">
    <location>
        <begin position="1209"/>
        <end position="1233"/>
    </location>
</feature>
<feature type="compositionally biased region" description="Low complexity" evidence="12">
    <location>
        <begin position="1141"/>
        <end position="1156"/>
    </location>
</feature>
<evidence type="ECO:0000256" key="10">
    <source>
        <dbReference type="ARBA" id="ARBA00023242"/>
    </source>
</evidence>
<feature type="region of interest" description="Disordered" evidence="12">
    <location>
        <begin position="728"/>
        <end position="753"/>
    </location>
</feature>
<dbReference type="InterPro" id="IPR039182">
    <property type="entry name" value="Pop1"/>
</dbReference>
<feature type="compositionally biased region" description="Basic and acidic residues" evidence="12">
    <location>
        <begin position="1182"/>
        <end position="1191"/>
    </location>
</feature>
<feature type="compositionally biased region" description="Basic residues" evidence="12">
    <location>
        <begin position="19"/>
        <end position="29"/>
    </location>
</feature>
<dbReference type="InterPro" id="IPR009723">
    <property type="entry name" value="Pop1_N"/>
</dbReference>
<keyword evidence="6" id="KW-0156">Chromatin regulator</keyword>
<keyword evidence="8 11" id="KW-0010">Activator</keyword>
<sequence>MSDNSKKRKKDSDDAPIPKRPRFLGRPPHKIAAPSTTTAYPNGELNVSHFLRAHEYEIRALESAMKVAKKGLTRRAFQDVPRDLRRRTGSHNPQRVPKRLRLQARKEAKEDNTPISKNKSGSGIGKGKKKWLRIQGLENKKKARRKKKVEEPNKVTITNEPVGDKHVVEKDSRKPTKVASKHAEARTKRKKTVKLASPSMLPSRFRRRQLHKTWLPTHVWHAKRATMTPPKEPLWRFSIPLSPIVKGYRLTHRAASLRGAVAWDTSYVATMGLEGVEASVIGLLKALHFTEEVGEDCWQETRRGRKWLAGVRAREGWVYERDSKPLKKIAPITVIWRADQDVTSNRKKAMMRVHPTAFFQLWNEVIRASRVQKPSVTVEDLRFEIGSIEATGPAAAETLRSILTPSSSLEPPADAPQSVWSMLAPVTDVGVLPADALLIFTISDPRLRDPSKTACISQDPDSQVQLSQALADWPIDKTPVASQIFDRNARLAASRTLPSQKSINRRKSAASPGQHPEARTTDPHIPVLIHVSRAQNRWTVLLPWKCVLPVWQCMMRYPVSTGGNPRFGGLKETRQVSYERSMPSFPFDFPGTDAGWTWEVQQREVRQKEWTKKPKGKRIEWTSIDLGNGRKGEVGDPWACDWTELLGKAEREAGSKTLAPSAPYRQLHPNQAARLIAGLLPSTGYSNVPHLFTVKINMVQHGVPTECARIYRLSTTNAELRTKWLSLMPSSSQVRTPKGPAKKDPNPNPNSKSEALTKHLRARTLAAGLLEPKASANGPLKAGSEDYPVVPDQEDLIGFVTTGNYNLAEGMPSAIANIALHKVLEVSGTEAVNKDRHVCIVREAGRTFGSMSEDRAADGQANGVVHTEALLPGALAELIQDTLEDVLHTAIRNTVLSCHRSEKLLRMQSAATQAESLALSNIEPQSQTKANGATAVPTADTTAAKYENGRVFLKGNPLQTTPEIVCPHCKLPRLMYPIMGKGMQKPDLTREYCKKYPFVQEKGHDVYGNPFPTDMAKSKKERELIKQQQKNADKESVGTPGSQDTDMPGGESQGKEIKLNTGGKPASYIPWHTCPRSACKRSILITRFAHHLEKCLGISGRQSSRNAMAKLAGQEGNGTGMGNTPLGSRMGTPAPGSQGDSISISKVKGKGVSPVKKLGDDDEEGENDTPERKKKKKSSYVKKADREKMAKEGGTTLKVKLKANSASRESLKDSDRKMREGSEKPEKRERDEDSAVVDGAPKAKKIKLSLGKGDSGSVPPREDSRASQEAV</sequence>
<feature type="compositionally biased region" description="Basic and acidic residues" evidence="12">
    <location>
        <begin position="1260"/>
        <end position="1271"/>
    </location>
</feature>
<dbReference type="PANTHER" id="PTHR22731">
    <property type="entry name" value="RIBONUCLEASES P/MRP PROTEIN SUBUNIT POP1"/>
    <property type="match status" value="1"/>
</dbReference>
<dbReference type="GO" id="GO:0000172">
    <property type="term" value="C:ribonuclease MRP complex"/>
    <property type="evidence" value="ECO:0007669"/>
    <property type="project" value="InterPro"/>
</dbReference>
<keyword evidence="3" id="KW-0479">Metal-binding</keyword>
<gene>
    <name evidence="16" type="ORF">K491DRAFT_623087</name>
</gene>
<dbReference type="Pfam" id="PF08209">
    <property type="entry name" value="Sgf11"/>
    <property type="match status" value="1"/>
</dbReference>